<sequence length="330" mass="35929">MSTPDPMPLLSRSAVDMAGHRRGDEEWLEKAWADPATRVMVLEGGDPVTYGWRNLMSRQSRALVRDGGGAGGDRVRLEFTSPAQAPDGDRYLLGADADGRAYFAVHADEGDPFAEAEREPGVRAASLREAGAVLDDAEAGLLTHAVALANWHASHRFCPVCGAPTRTSAAGHVRVCEREGTEQFPRMDPAVIMLVVREDPDGEERCLLGHNPAWPQDRYSVLAGYVEPGESLEHAVVREVAEEVGVAVADPEYVSSQPWPFPRSLMLGFTARAVGEAERTDDQEITDVRWLSRAELRAAAESGAVALPGRVSIARLLIERWYGGRLPGEW</sequence>
<evidence type="ECO:0000256" key="7">
    <source>
        <dbReference type="ARBA" id="ARBA00022842"/>
    </source>
</evidence>
<reference evidence="11 12" key="1">
    <citation type="submission" date="2023-01" db="EMBL/GenBank/DDBJ databases">
        <title>Draft genome sequence of Nocardiopsis sp. RSe5-2 isolated from halophytes.</title>
        <authorList>
            <person name="Duangmal K."/>
            <person name="Chantavorakit T."/>
        </authorList>
    </citation>
    <scope>NUCLEOTIDE SEQUENCE [LARGE SCALE GENOMIC DNA]</scope>
    <source>
        <strain evidence="11 12">RSe5-2</strain>
    </source>
</reference>
<evidence type="ECO:0000256" key="6">
    <source>
        <dbReference type="ARBA" id="ARBA00022801"/>
    </source>
</evidence>
<dbReference type="EC" id="3.6.1.22" evidence="4"/>
<keyword evidence="8" id="KW-0520">NAD</keyword>
<evidence type="ECO:0000259" key="10">
    <source>
        <dbReference type="PROSITE" id="PS51462"/>
    </source>
</evidence>
<proteinExistence type="inferred from homology"/>
<feature type="domain" description="Nudix hydrolase" evidence="10">
    <location>
        <begin position="185"/>
        <end position="317"/>
    </location>
</feature>
<dbReference type="PROSITE" id="PS00893">
    <property type="entry name" value="NUDIX_BOX"/>
    <property type="match status" value="1"/>
</dbReference>
<dbReference type="NCBIfam" id="NF001299">
    <property type="entry name" value="PRK00241.1"/>
    <property type="match status" value="1"/>
</dbReference>
<dbReference type="Proteomes" id="UP001527866">
    <property type="component" value="Unassembled WGS sequence"/>
</dbReference>
<dbReference type="Pfam" id="PF09296">
    <property type="entry name" value="NUDIX-like"/>
    <property type="match status" value="1"/>
</dbReference>
<dbReference type="Gene3D" id="3.90.79.10">
    <property type="entry name" value="Nucleoside Triphosphate Pyrophosphohydrolase"/>
    <property type="match status" value="1"/>
</dbReference>
<dbReference type="Pfam" id="PF00293">
    <property type="entry name" value="NUDIX"/>
    <property type="match status" value="1"/>
</dbReference>
<evidence type="ECO:0000256" key="9">
    <source>
        <dbReference type="ARBA" id="ARBA00023679"/>
    </source>
</evidence>
<keyword evidence="5" id="KW-0479">Metal-binding</keyword>
<dbReference type="CDD" id="cd03429">
    <property type="entry name" value="NUDIX_NADH_pyrophosphatase_Nudt13"/>
    <property type="match status" value="1"/>
</dbReference>
<evidence type="ECO:0000256" key="3">
    <source>
        <dbReference type="ARBA" id="ARBA00009595"/>
    </source>
</evidence>
<evidence type="ECO:0000313" key="12">
    <source>
        <dbReference type="Proteomes" id="UP001527866"/>
    </source>
</evidence>
<dbReference type="PANTHER" id="PTHR42904">
    <property type="entry name" value="NUDIX HYDROLASE, NUDC SUBFAMILY"/>
    <property type="match status" value="1"/>
</dbReference>
<dbReference type="InterPro" id="IPR015376">
    <property type="entry name" value="Znr_NADH_PPase"/>
</dbReference>
<dbReference type="Pfam" id="PF09297">
    <property type="entry name" value="Zn_ribbon_NUD"/>
    <property type="match status" value="1"/>
</dbReference>
<evidence type="ECO:0000256" key="1">
    <source>
        <dbReference type="ARBA" id="ARBA00001946"/>
    </source>
</evidence>
<dbReference type="InterPro" id="IPR020084">
    <property type="entry name" value="NUDIX_hydrolase_CS"/>
</dbReference>
<name>A0ABT4TZD2_9ACTN</name>
<dbReference type="SUPFAM" id="SSF55811">
    <property type="entry name" value="Nudix"/>
    <property type="match status" value="1"/>
</dbReference>
<accession>A0ABT4TZD2</accession>
<comment type="similarity">
    <text evidence="3">Belongs to the Nudix hydrolase family. NudC subfamily.</text>
</comment>
<keyword evidence="6 11" id="KW-0378">Hydrolase</keyword>
<dbReference type="EMBL" id="JAQFWQ010000009">
    <property type="protein sequence ID" value="MDA2810055.1"/>
    <property type="molecule type" value="Genomic_DNA"/>
</dbReference>
<dbReference type="GO" id="GO:0016787">
    <property type="term" value="F:hydrolase activity"/>
    <property type="evidence" value="ECO:0007669"/>
    <property type="project" value="UniProtKB-KW"/>
</dbReference>
<evidence type="ECO:0000256" key="5">
    <source>
        <dbReference type="ARBA" id="ARBA00022723"/>
    </source>
</evidence>
<keyword evidence="7" id="KW-0460">Magnesium</keyword>
<dbReference type="InterPro" id="IPR000086">
    <property type="entry name" value="NUDIX_hydrolase_dom"/>
</dbReference>
<gene>
    <name evidence="11" type="primary">nudC</name>
    <name evidence="11" type="ORF">O4J56_05340</name>
</gene>
<dbReference type="InterPro" id="IPR050241">
    <property type="entry name" value="NAD-cap_RNA_hydrolase_NudC"/>
</dbReference>
<comment type="caution">
    <text evidence="11">The sequence shown here is derived from an EMBL/GenBank/DDBJ whole genome shotgun (WGS) entry which is preliminary data.</text>
</comment>
<dbReference type="PANTHER" id="PTHR42904:SF6">
    <property type="entry name" value="NAD-CAPPED RNA HYDROLASE NUDT12"/>
    <property type="match status" value="1"/>
</dbReference>
<dbReference type="InterPro" id="IPR049734">
    <property type="entry name" value="NudC-like_C"/>
</dbReference>
<evidence type="ECO:0000313" key="11">
    <source>
        <dbReference type="EMBL" id="MDA2810055.1"/>
    </source>
</evidence>
<evidence type="ECO:0000256" key="2">
    <source>
        <dbReference type="ARBA" id="ARBA00001947"/>
    </source>
</evidence>
<organism evidence="11 12">
    <name type="scientific">Nocardiopsis endophytica</name>
    <dbReference type="NCBI Taxonomy" id="3018445"/>
    <lineage>
        <taxon>Bacteria</taxon>
        <taxon>Bacillati</taxon>
        <taxon>Actinomycetota</taxon>
        <taxon>Actinomycetes</taxon>
        <taxon>Streptosporangiales</taxon>
        <taxon>Nocardiopsidaceae</taxon>
        <taxon>Nocardiopsis</taxon>
    </lineage>
</organism>
<dbReference type="PROSITE" id="PS51462">
    <property type="entry name" value="NUDIX"/>
    <property type="match status" value="1"/>
</dbReference>
<comment type="cofactor">
    <cofactor evidence="2">
        <name>Zn(2+)</name>
        <dbReference type="ChEBI" id="CHEBI:29105"/>
    </cofactor>
</comment>
<protein>
    <recommendedName>
        <fullName evidence="4">NAD(+) diphosphatase</fullName>
        <ecNumber evidence="4">3.6.1.22</ecNumber>
    </recommendedName>
</protein>
<comment type="catalytic activity">
    <reaction evidence="9">
        <text>a 5'-end NAD(+)-phospho-ribonucleoside in mRNA + H2O = a 5'-end phospho-adenosine-phospho-ribonucleoside in mRNA + beta-nicotinamide D-ribonucleotide + 2 H(+)</text>
        <dbReference type="Rhea" id="RHEA:60876"/>
        <dbReference type="Rhea" id="RHEA-COMP:15698"/>
        <dbReference type="Rhea" id="RHEA-COMP:15719"/>
        <dbReference type="ChEBI" id="CHEBI:14649"/>
        <dbReference type="ChEBI" id="CHEBI:15377"/>
        <dbReference type="ChEBI" id="CHEBI:15378"/>
        <dbReference type="ChEBI" id="CHEBI:144029"/>
        <dbReference type="ChEBI" id="CHEBI:144051"/>
    </reaction>
    <physiologicalReaction direction="left-to-right" evidence="9">
        <dbReference type="Rhea" id="RHEA:60877"/>
    </physiologicalReaction>
</comment>
<evidence type="ECO:0000256" key="8">
    <source>
        <dbReference type="ARBA" id="ARBA00023027"/>
    </source>
</evidence>
<dbReference type="Gene3D" id="3.90.79.20">
    <property type="match status" value="1"/>
</dbReference>
<dbReference type="RefSeq" id="WP_270683993.1">
    <property type="nucleotide sequence ID" value="NZ_JAQFWQ010000009.1"/>
</dbReference>
<keyword evidence="12" id="KW-1185">Reference proteome</keyword>
<comment type="cofactor">
    <cofactor evidence="1">
        <name>Mg(2+)</name>
        <dbReference type="ChEBI" id="CHEBI:18420"/>
    </cofactor>
</comment>
<evidence type="ECO:0000256" key="4">
    <source>
        <dbReference type="ARBA" id="ARBA00012381"/>
    </source>
</evidence>
<dbReference type="InterPro" id="IPR015797">
    <property type="entry name" value="NUDIX_hydrolase-like_dom_sf"/>
</dbReference>
<dbReference type="InterPro" id="IPR015375">
    <property type="entry name" value="NADH_PPase-like_N"/>
</dbReference>